<dbReference type="EMBL" id="NMUH01002766">
    <property type="protein sequence ID" value="MQM01974.1"/>
    <property type="molecule type" value="Genomic_DNA"/>
</dbReference>
<feature type="region of interest" description="Disordered" evidence="1">
    <location>
        <begin position="98"/>
        <end position="249"/>
    </location>
</feature>
<comment type="caution">
    <text evidence="2">The sequence shown here is derived from an EMBL/GenBank/DDBJ whole genome shotgun (WGS) entry which is preliminary data.</text>
</comment>
<dbReference type="Proteomes" id="UP000652761">
    <property type="component" value="Unassembled WGS sequence"/>
</dbReference>
<feature type="compositionally biased region" description="Basic and acidic residues" evidence="1">
    <location>
        <begin position="21"/>
        <end position="32"/>
    </location>
</feature>
<gene>
    <name evidence="2" type="ORF">Taro_034735</name>
</gene>
<evidence type="ECO:0000256" key="1">
    <source>
        <dbReference type="SAM" id="MobiDB-lite"/>
    </source>
</evidence>
<accession>A0A843WCR9</accession>
<evidence type="ECO:0000313" key="3">
    <source>
        <dbReference type="Proteomes" id="UP000652761"/>
    </source>
</evidence>
<sequence length="249" mass="25980">MQMKSFREAIGTFAEPSVIAGRERVEGERGESELDEEADDPDDPPRPNTFLARAVAEATAEEEGDRVNVGQPYSPHYEMDPEAEVDLLGDIELELHECRGGGRDAPPSQSTRAPTSSQLAKGKQIATESSRKKTGATESRPSKGVVIREPPPAPAQKKKGWFSGWGSKKGKKGATVVEDPLDIADAETLDPNADDETPTLLDSPRLPNRASHDSMTTGGSSSDARGDGGGNGGGGGGDGGQGGGDGDVD</sequence>
<feature type="compositionally biased region" description="Gly residues" evidence="1">
    <location>
        <begin position="227"/>
        <end position="249"/>
    </location>
</feature>
<feature type="compositionally biased region" description="Polar residues" evidence="1">
    <location>
        <begin position="107"/>
        <end position="119"/>
    </location>
</feature>
<dbReference type="AlphaFoldDB" id="A0A843WCR9"/>
<reference evidence="2" key="1">
    <citation type="submission" date="2017-07" db="EMBL/GenBank/DDBJ databases">
        <title>Taro Niue Genome Assembly and Annotation.</title>
        <authorList>
            <person name="Atibalentja N."/>
            <person name="Keating K."/>
            <person name="Fields C.J."/>
        </authorList>
    </citation>
    <scope>NUCLEOTIDE SEQUENCE</scope>
    <source>
        <strain evidence="2">Niue_2</strain>
        <tissue evidence="2">Leaf</tissue>
    </source>
</reference>
<organism evidence="2 3">
    <name type="scientific">Colocasia esculenta</name>
    <name type="common">Wild taro</name>
    <name type="synonym">Arum esculentum</name>
    <dbReference type="NCBI Taxonomy" id="4460"/>
    <lineage>
        <taxon>Eukaryota</taxon>
        <taxon>Viridiplantae</taxon>
        <taxon>Streptophyta</taxon>
        <taxon>Embryophyta</taxon>
        <taxon>Tracheophyta</taxon>
        <taxon>Spermatophyta</taxon>
        <taxon>Magnoliopsida</taxon>
        <taxon>Liliopsida</taxon>
        <taxon>Araceae</taxon>
        <taxon>Aroideae</taxon>
        <taxon>Colocasieae</taxon>
        <taxon>Colocasia</taxon>
    </lineage>
</organism>
<feature type="compositionally biased region" description="Acidic residues" evidence="1">
    <location>
        <begin position="33"/>
        <end position="42"/>
    </location>
</feature>
<name>A0A843WCR9_COLES</name>
<feature type="region of interest" description="Disordered" evidence="1">
    <location>
        <begin position="1"/>
        <end position="82"/>
    </location>
</feature>
<protein>
    <submittedName>
        <fullName evidence="2">Uncharacterized protein</fullName>
    </submittedName>
</protein>
<keyword evidence="3" id="KW-1185">Reference proteome</keyword>
<feature type="compositionally biased region" description="Acidic residues" evidence="1">
    <location>
        <begin position="179"/>
        <end position="197"/>
    </location>
</feature>
<evidence type="ECO:0000313" key="2">
    <source>
        <dbReference type="EMBL" id="MQM01974.1"/>
    </source>
</evidence>
<proteinExistence type="predicted"/>